<keyword evidence="1" id="KW-0472">Membrane</keyword>
<reference evidence="3" key="1">
    <citation type="submission" date="2018-11" db="EMBL/GenBank/DDBJ databases">
        <authorList>
            <consortium name="Genoscope - CEA"/>
            <person name="William W."/>
        </authorList>
    </citation>
    <scope>NUCLEOTIDE SEQUENCE</scope>
</reference>
<organism evidence="3">
    <name type="scientific">Brassica campestris</name>
    <name type="common">Field mustard</name>
    <dbReference type="NCBI Taxonomy" id="3711"/>
    <lineage>
        <taxon>Eukaryota</taxon>
        <taxon>Viridiplantae</taxon>
        <taxon>Streptophyta</taxon>
        <taxon>Embryophyta</taxon>
        <taxon>Tracheophyta</taxon>
        <taxon>Spermatophyta</taxon>
        <taxon>Magnoliopsida</taxon>
        <taxon>eudicotyledons</taxon>
        <taxon>Gunneridae</taxon>
        <taxon>Pentapetalae</taxon>
        <taxon>rosids</taxon>
        <taxon>malvids</taxon>
        <taxon>Brassicales</taxon>
        <taxon>Brassicaceae</taxon>
        <taxon>Brassiceae</taxon>
        <taxon>Brassica</taxon>
    </lineage>
</organism>
<sequence length="55" mass="6366">LFFLSLDLLGRSGSYPALFYPPSSFSALSELVLLFVFYLLKRTQMVRFLVLFLVE</sequence>
<dbReference type="Proteomes" id="UP000694005">
    <property type="component" value="Chromosome A01"/>
</dbReference>
<evidence type="ECO:0000313" key="3">
    <source>
        <dbReference type="EMBL" id="VDC76802.1"/>
    </source>
</evidence>
<evidence type="ECO:0000313" key="2">
    <source>
        <dbReference type="EMBL" id="CAG7889426.1"/>
    </source>
</evidence>
<evidence type="ECO:0000256" key="1">
    <source>
        <dbReference type="SAM" id="Phobius"/>
    </source>
</evidence>
<dbReference type="EMBL" id="LS974617">
    <property type="protein sequence ID" value="CAG7889426.1"/>
    <property type="molecule type" value="Genomic_DNA"/>
</dbReference>
<feature type="transmembrane region" description="Helical" evidence="1">
    <location>
        <begin position="20"/>
        <end position="40"/>
    </location>
</feature>
<feature type="non-terminal residue" evidence="3">
    <location>
        <position position="1"/>
    </location>
</feature>
<keyword evidence="1" id="KW-1133">Transmembrane helix</keyword>
<gene>
    <name evidence="3" type="ORF">BRAA01T03304Z</name>
    <name evidence="2" type="ORF">BRAPAZ1V2_A01P35020.2</name>
</gene>
<keyword evidence="1" id="KW-0812">Transmembrane</keyword>
<protein>
    <submittedName>
        <fullName evidence="2">Uncharacterized protein</fullName>
    </submittedName>
</protein>
<dbReference type="AlphaFoldDB" id="A0A3P5ZA53"/>
<dbReference type="EMBL" id="LR031571">
    <property type="protein sequence ID" value="VDC76802.1"/>
    <property type="molecule type" value="Genomic_DNA"/>
</dbReference>
<name>A0A3P5ZA53_BRACM</name>
<proteinExistence type="predicted"/>
<accession>A0A3P5ZA53</accession>